<accession>A0A6J7KME7</accession>
<reference evidence="1" key="1">
    <citation type="submission" date="2020-05" db="EMBL/GenBank/DDBJ databases">
        <authorList>
            <person name="Chiriac C."/>
            <person name="Salcher M."/>
            <person name="Ghai R."/>
            <person name="Kavagutti S V."/>
        </authorList>
    </citation>
    <scope>NUCLEOTIDE SEQUENCE</scope>
</reference>
<organism evidence="1">
    <name type="scientific">freshwater metagenome</name>
    <dbReference type="NCBI Taxonomy" id="449393"/>
    <lineage>
        <taxon>unclassified sequences</taxon>
        <taxon>metagenomes</taxon>
        <taxon>ecological metagenomes</taxon>
    </lineage>
</organism>
<sequence length="177" mass="18371">MTTTRLNPIPRRTALLIGAIAFAVSPLLSGCYNGPDATTTAQSTMNSGNGTQEVVGELRIENATLVTGPEGSMSGTLITTLVNTGRVPDRLIGIAINGAPAYVTPGAGELAPGKAVNFGYDGDFWVNSYDLDITSSSYVPVVMQFERAGTLAFSVLSVPPTGYYEGISPNPVSAPLQ</sequence>
<name>A0A6J7KME7_9ZZZZ</name>
<proteinExistence type="predicted"/>
<protein>
    <submittedName>
        <fullName evidence="1">Unannotated protein</fullName>
    </submittedName>
</protein>
<evidence type="ECO:0000313" key="1">
    <source>
        <dbReference type="EMBL" id="CAB4957538.1"/>
    </source>
</evidence>
<gene>
    <name evidence="1" type="ORF">UFOPK3772_01975</name>
</gene>
<dbReference type="PROSITE" id="PS51257">
    <property type="entry name" value="PROKAR_LIPOPROTEIN"/>
    <property type="match status" value="1"/>
</dbReference>
<dbReference type="EMBL" id="CAFBNE010000065">
    <property type="protein sequence ID" value="CAB4957538.1"/>
    <property type="molecule type" value="Genomic_DNA"/>
</dbReference>
<dbReference type="AlphaFoldDB" id="A0A6J7KME7"/>